<dbReference type="HAMAP" id="MF_00378">
    <property type="entry name" value="Exonuc_7_L"/>
    <property type="match status" value="1"/>
</dbReference>
<dbReference type="EC" id="3.1.11.6" evidence="5"/>
<evidence type="ECO:0000256" key="1">
    <source>
        <dbReference type="ARBA" id="ARBA00022490"/>
    </source>
</evidence>
<organism evidence="9 10">
    <name type="scientific">Sporolactobacillus shoreicorticis</name>
    <dbReference type="NCBI Taxonomy" id="1923877"/>
    <lineage>
        <taxon>Bacteria</taxon>
        <taxon>Bacillati</taxon>
        <taxon>Bacillota</taxon>
        <taxon>Bacilli</taxon>
        <taxon>Bacillales</taxon>
        <taxon>Sporolactobacillaceae</taxon>
        <taxon>Sporolactobacillus</taxon>
    </lineage>
</organism>
<dbReference type="RefSeq" id="WP_253062544.1">
    <property type="nucleotide sequence ID" value="NZ_JAMXWM010000014.1"/>
</dbReference>
<feature type="domain" description="Exonuclease VII large subunit C-terminal" evidence="7">
    <location>
        <begin position="125"/>
        <end position="440"/>
    </location>
</feature>
<evidence type="ECO:0000256" key="5">
    <source>
        <dbReference type="HAMAP-Rule" id="MF_00378"/>
    </source>
</evidence>
<dbReference type="PANTHER" id="PTHR30008:SF0">
    <property type="entry name" value="EXODEOXYRIBONUCLEASE 7 LARGE SUBUNIT"/>
    <property type="match status" value="1"/>
</dbReference>
<proteinExistence type="inferred from homology"/>
<keyword evidence="4 5" id="KW-0269">Exonuclease</keyword>
<comment type="caution">
    <text evidence="9">The sequence shown here is derived from an EMBL/GenBank/DDBJ whole genome shotgun (WGS) entry which is preliminary data.</text>
</comment>
<keyword evidence="3 5" id="KW-0378">Hydrolase</keyword>
<keyword evidence="10" id="KW-1185">Reference proteome</keyword>
<evidence type="ECO:0000259" key="7">
    <source>
        <dbReference type="Pfam" id="PF02601"/>
    </source>
</evidence>
<dbReference type="Pfam" id="PF02601">
    <property type="entry name" value="Exonuc_VII_L"/>
    <property type="match status" value="1"/>
</dbReference>
<dbReference type="Proteomes" id="UP001597399">
    <property type="component" value="Unassembled WGS sequence"/>
</dbReference>
<evidence type="ECO:0000256" key="2">
    <source>
        <dbReference type="ARBA" id="ARBA00022722"/>
    </source>
</evidence>
<dbReference type="NCBIfam" id="TIGR00237">
    <property type="entry name" value="xseA"/>
    <property type="match status" value="1"/>
</dbReference>
<comment type="subcellular location">
    <subcellularLocation>
        <location evidence="5 6">Cytoplasm</location>
    </subcellularLocation>
</comment>
<gene>
    <name evidence="5 9" type="primary">xseA</name>
    <name evidence="9" type="ORF">ACFSUE_17280</name>
</gene>
<dbReference type="CDD" id="cd04489">
    <property type="entry name" value="ExoVII_LU_OBF"/>
    <property type="match status" value="1"/>
</dbReference>
<dbReference type="GO" id="GO:0008855">
    <property type="term" value="F:exodeoxyribonuclease VII activity"/>
    <property type="evidence" value="ECO:0007669"/>
    <property type="project" value="UniProtKB-EC"/>
</dbReference>
<evidence type="ECO:0000259" key="8">
    <source>
        <dbReference type="Pfam" id="PF13742"/>
    </source>
</evidence>
<keyword evidence="1 5" id="KW-0963">Cytoplasm</keyword>
<evidence type="ECO:0000256" key="4">
    <source>
        <dbReference type="ARBA" id="ARBA00022839"/>
    </source>
</evidence>
<comment type="subunit">
    <text evidence="5">Heterooligomer composed of large and small subunits.</text>
</comment>
<feature type="domain" description="OB-fold nucleic acid binding" evidence="8">
    <location>
        <begin position="7"/>
        <end position="102"/>
    </location>
</feature>
<reference evidence="10" key="1">
    <citation type="journal article" date="2019" name="Int. J. Syst. Evol. Microbiol.">
        <title>The Global Catalogue of Microorganisms (GCM) 10K type strain sequencing project: providing services to taxonomists for standard genome sequencing and annotation.</title>
        <authorList>
            <consortium name="The Broad Institute Genomics Platform"/>
            <consortium name="The Broad Institute Genome Sequencing Center for Infectious Disease"/>
            <person name="Wu L."/>
            <person name="Ma J."/>
        </authorList>
    </citation>
    <scope>NUCLEOTIDE SEQUENCE [LARGE SCALE GENOMIC DNA]</scope>
    <source>
        <strain evidence="10">TISTR 2466</strain>
    </source>
</reference>
<keyword evidence="2 5" id="KW-0540">Nuclease</keyword>
<comment type="function">
    <text evidence="5">Bidirectionally degrades single-stranded DNA into large acid-insoluble oligonucleotides, which are then degraded further into small acid-soluble oligonucleotides.</text>
</comment>
<evidence type="ECO:0000313" key="10">
    <source>
        <dbReference type="Proteomes" id="UP001597399"/>
    </source>
</evidence>
<evidence type="ECO:0000313" key="9">
    <source>
        <dbReference type="EMBL" id="MFD2695360.1"/>
    </source>
</evidence>
<dbReference type="EMBL" id="JBHUMQ010000042">
    <property type="protein sequence ID" value="MFD2695360.1"/>
    <property type="molecule type" value="Genomic_DNA"/>
</dbReference>
<dbReference type="InterPro" id="IPR020579">
    <property type="entry name" value="Exonuc_VII_lsu_C"/>
</dbReference>
<dbReference type="InterPro" id="IPR025824">
    <property type="entry name" value="OB-fold_nuc-bd_dom"/>
</dbReference>
<dbReference type="Pfam" id="PF13742">
    <property type="entry name" value="tRNA_anti_2"/>
    <property type="match status" value="1"/>
</dbReference>
<protein>
    <recommendedName>
        <fullName evidence="5">Exodeoxyribonuclease 7 large subunit</fullName>
        <ecNumber evidence="5">3.1.11.6</ecNumber>
    </recommendedName>
    <alternativeName>
        <fullName evidence="5">Exodeoxyribonuclease VII large subunit</fullName>
        <shortName evidence="5">Exonuclease VII large subunit</shortName>
    </alternativeName>
</protein>
<evidence type="ECO:0000256" key="6">
    <source>
        <dbReference type="RuleBase" id="RU004355"/>
    </source>
</evidence>
<dbReference type="PANTHER" id="PTHR30008">
    <property type="entry name" value="EXODEOXYRIBONUCLEASE 7 LARGE SUBUNIT"/>
    <property type="match status" value="1"/>
</dbReference>
<comment type="similarity">
    <text evidence="5 6">Belongs to the XseA family.</text>
</comment>
<name>A0ABW5SA09_9BACL</name>
<comment type="catalytic activity">
    <reaction evidence="5 6">
        <text>Exonucleolytic cleavage in either 5'- to 3'- or 3'- to 5'-direction to yield nucleoside 5'-phosphates.</text>
        <dbReference type="EC" id="3.1.11.6"/>
    </reaction>
</comment>
<accession>A0ABW5SA09</accession>
<dbReference type="InterPro" id="IPR003753">
    <property type="entry name" value="Exonuc_VII_L"/>
</dbReference>
<evidence type="ECO:0000256" key="3">
    <source>
        <dbReference type="ARBA" id="ARBA00022801"/>
    </source>
</evidence>
<sequence length="451" mass="51191">MENDRYISVTKLTRYIKQLMETDGNLQNIWLRGEISNFKRHSRGHLYLTIKDKNSRIRAVMFAGNARQLAFEPKDGMKVLVQGSVALYEPYGEYQIYIREMQQDGLGKLYLAYEALKKKLQDKGMFDSSLKKRIPEVPYEVGIITSTTGAAIRDLFTTIKRRFPAARITVFPVLVQGVEAAPSIASAINQANQVRELDVLIVGRGGGSIEDLWAFNEEIVADAIFKSRIPVISAVGHETDFTIADFVADKRAPTPTAAGEFAVPNRDDLERRMNQSVSQLVQALAGKLREERLRLHRLQQSYAFRYPGQLILQKEQECDRLIERLNNAAAGQLLRKRERVTMIDRLLGQSGPQQLVARAQRSLDDRQQQLVRAFKVLRKERGAYFEKLVAQLNGLSPLKIMSRGYGLAFNEKDQLIKSVREIAPGDMFNLKLHDGNIDCQVWGIEEADEHV</sequence>